<feature type="domain" description="ORC1/DEAH AAA+ ATPase" evidence="1">
    <location>
        <begin position="45"/>
        <end position="134"/>
    </location>
</feature>
<dbReference type="PANTHER" id="PTHR35894:SF1">
    <property type="entry name" value="PHOSPHORIBULOKINASE _ URIDINE KINASE FAMILY"/>
    <property type="match status" value="1"/>
</dbReference>
<dbReference type="InterPro" id="IPR027417">
    <property type="entry name" value="P-loop_NTPase"/>
</dbReference>
<dbReference type="GO" id="GO:0016887">
    <property type="term" value="F:ATP hydrolysis activity"/>
    <property type="evidence" value="ECO:0007669"/>
    <property type="project" value="InterPro"/>
</dbReference>
<dbReference type="AlphaFoldDB" id="T0ZA34"/>
<reference evidence="2" key="1">
    <citation type="submission" date="2013-08" db="EMBL/GenBank/DDBJ databases">
        <authorList>
            <person name="Mendez C."/>
            <person name="Richter M."/>
            <person name="Ferrer M."/>
            <person name="Sanchez J."/>
        </authorList>
    </citation>
    <scope>NUCLEOTIDE SEQUENCE</scope>
</reference>
<protein>
    <submittedName>
        <fullName evidence="2">AAA ATPase</fullName>
    </submittedName>
</protein>
<dbReference type="SUPFAM" id="SSF52540">
    <property type="entry name" value="P-loop containing nucleoside triphosphate hydrolases"/>
    <property type="match status" value="1"/>
</dbReference>
<dbReference type="EMBL" id="AUZY01009468">
    <property type="protein sequence ID" value="EQD41913.1"/>
    <property type="molecule type" value="Genomic_DNA"/>
</dbReference>
<evidence type="ECO:0000313" key="2">
    <source>
        <dbReference type="EMBL" id="EQD41913.1"/>
    </source>
</evidence>
<dbReference type="Gene3D" id="3.40.50.300">
    <property type="entry name" value="P-loop containing nucleotide triphosphate hydrolases"/>
    <property type="match status" value="1"/>
</dbReference>
<gene>
    <name evidence="2" type="ORF">B1B_14310</name>
</gene>
<evidence type="ECO:0000259" key="1">
    <source>
        <dbReference type="Pfam" id="PF13401"/>
    </source>
</evidence>
<reference evidence="2" key="2">
    <citation type="journal article" date="2014" name="ISME J.">
        <title>Microbial stratification in low pH oxic and suboxic macroscopic growths along an acid mine drainage.</title>
        <authorList>
            <person name="Mendez-Garcia C."/>
            <person name="Mesa V."/>
            <person name="Sprenger R.R."/>
            <person name="Richter M."/>
            <person name="Diez M.S."/>
            <person name="Solano J."/>
            <person name="Bargiela R."/>
            <person name="Golyshina O.V."/>
            <person name="Manteca A."/>
            <person name="Ramos J.L."/>
            <person name="Gallego J.R."/>
            <person name="Llorente I."/>
            <person name="Martins Dos Santos V.A."/>
            <person name="Jensen O.N."/>
            <person name="Pelaez A.I."/>
            <person name="Sanchez J."/>
            <person name="Ferrer M."/>
        </authorList>
    </citation>
    <scope>NUCLEOTIDE SEQUENCE</scope>
</reference>
<organism evidence="2">
    <name type="scientific">mine drainage metagenome</name>
    <dbReference type="NCBI Taxonomy" id="410659"/>
    <lineage>
        <taxon>unclassified sequences</taxon>
        <taxon>metagenomes</taxon>
        <taxon>ecological metagenomes</taxon>
    </lineage>
</organism>
<comment type="caution">
    <text evidence="2">The sequence shown here is derived from an EMBL/GenBank/DDBJ whole genome shotgun (WGS) entry which is preliminary data.</text>
</comment>
<dbReference type="Pfam" id="PF13401">
    <property type="entry name" value="AAA_22"/>
    <property type="match status" value="1"/>
</dbReference>
<dbReference type="InterPro" id="IPR049945">
    <property type="entry name" value="AAA_22"/>
</dbReference>
<feature type="non-terminal residue" evidence="2">
    <location>
        <position position="134"/>
    </location>
</feature>
<name>T0ZA34_9ZZZZ</name>
<dbReference type="PANTHER" id="PTHR35894">
    <property type="entry name" value="GENERAL SECRETION PATHWAY PROTEIN A-RELATED"/>
    <property type="match status" value="1"/>
</dbReference>
<proteinExistence type="predicted"/>
<dbReference type="InterPro" id="IPR052026">
    <property type="entry name" value="ExeA_AAA_ATPase_DNA-bind"/>
</dbReference>
<sequence>MSIDQLRTHYSLGRMPFSKDLAPGMLHHHRAHAEAVARISWCISERAIGVITGECGSGKTVAARAAMAACDASRHTVVYLGTPGVGTRGTYAAIVSALGGIPRFHAAALIPQTQNALAVETQERGKTVTVIIDE</sequence>
<accession>T0ZA34</accession>